<keyword evidence="2" id="KW-1185">Reference proteome</keyword>
<gene>
    <name evidence="1" type="ORF">ACFOU2_02575</name>
</gene>
<dbReference type="RefSeq" id="WP_377911931.1">
    <property type="nucleotide sequence ID" value="NZ_JBHRZT010000016.1"/>
</dbReference>
<reference evidence="2" key="1">
    <citation type="journal article" date="2019" name="Int. J. Syst. Evol. Microbiol.">
        <title>The Global Catalogue of Microorganisms (GCM) 10K type strain sequencing project: providing services to taxonomists for standard genome sequencing and annotation.</title>
        <authorList>
            <consortium name="The Broad Institute Genomics Platform"/>
            <consortium name="The Broad Institute Genome Sequencing Center for Infectious Disease"/>
            <person name="Wu L."/>
            <person name="Ma J."/>
        </authorList>
    </citation>
    <scope>NUCLEOTIDE SEQUENCE [LARGE SCALE GENOMIC DNA]</scope>
    <source>
        <strain evidence="2">CCUG 61889</strain>
    </source>
</reference>
<evidence type="ECO:0000313" key="2">
    <source>
        <dbReference type="Proteomes" id="UP001595752"/>
    </source>
</evidence>
<dbReference type="EMBL" id="JBHRZT010000016">
    <property type="protein sequence ID" value="MFC3882445.1"/>
    <property type="molecule type" value="Genomic_DNA"/>
</dbReference>
<name>A0ABV8AXP9_9BACI</name>
<organism evidence="1 2">
    <name type="scientific">Bacillus songklensis</name>
    <dbReference type="NCBI Taxonomy" id="1069116"/>
    <lineage>
        <taxon>Bacteria</taxon>
        <taxon>Bacillati</taxon>
        <taxon>Bacillota</taxon>
        <taxon>Bacilli</taxon>
        <taxon>Bacillales</taxon>
        <taxon>Bacillaceae</taxon>
        <taxon>Bacillus</taxon>
    </lineage>
</organism>
<accession>A0ABV8AXP9</accession>
<sequence length="116" mass="12789">MKKVAIFVHASEKELGRAVHGLLYSEEIHATGGKVRLIFDGEGTQWIGRFEDTNHPMNPLYKKVKAFGIIEACEYCAGAFGATEDVQKASISTANDYEGHPSIAKLISEDYEIITL</sequence>
<dbReference type="InterPro" id="IPR027396">
    <property type="entry name" value="DsrEFH-like"/>
</dbReference>
<protein>
    <submittedName>
        <fullName evidence="1">DsrE family protein</fullName>
    </submittedName>
</protein>
<comment type="caution">
    <text evidence="1">The sequence shown here is derived from an EMBL/GenBank/DDBJ whole genome shotgun (WGS) entry which is preliminary data.</text>
</comment>
<proteinExistence type="predicted"/>
<dbReference type="Gene3D" id="3.40.1260.10">
    <property type="entry name" value="DsrEFH-like"/>
    <property type="match status" value="1"/>
</dbReference>
<evidence type="ECO:0000313" key="1">
    <source>
        <dbReference type="EMBL" id="MFC3882445.1"/>
    </source>
</evidence>
<dbReference type="InterPro" id="IPR003787">
    <property type="entry name" value="Sulphur_relay_DsrE/F-like"/>
</dbReference>
<dbReference type="SUPFAM" id="SSF75169">
    <property type="entry name" value="DsrEFH-like"/>
    <property type="match status" value="1"/>
</dbReference>
<dbReference type="Pfam" id="PF02635">
    <property type="entry name" value="DsrE"/>
    <property type="match status" value="1"/>
</dbReference>
<dbReference type="Proteomes" id="UP001595752">
    <property type="component" value="Unassembled WGS sequence"/>
</dbReference>